<comment type="pathway">
    <text evidence="11">tRNA modification; 5-methoxycarbonylmethyl-2-thiouridine-tRNA biosynthesis.</text>
</comment>
<evidence type="ECO:0000259" key="13">
    <source>
        <dbReference type="PROSITE" id="PS50206"/>
    </source>
</evidence>
<keyword evidence="9 11" id="KW-0501">Molybdenum cofactor biosynthesis</keyword>
<keyword evidence="5 11" id="KW-0479">Metal-binding</keyword>
<dbReference type="InterPro" id="IPR001763">
    <property type="entry name" value="Rhodanese-like_dom"/>
</dbReference>
<dbReference type="InterPro" id="IPR036873">
    <property type="entry name" value="Rhodanese-like_dom_sf"/>
</dbReference>
<feature type="binding site" evidence="11">
    <location>
        <position position="223"/>
    </location>
    <ligand>
        <name>Zn(2+)</name>
        <dbReference type="ChEBI" id="CHEBI:29105"/>
    </ligand>
</feature>
<accession>A0A2M4AHX4</accession>
<evidence type="ECO:0000256" key="6">
    <source>
        <dbReference type="ARBA" id="ARBA00022741"/>
    </source>
</evidence>
<evidence type="ECO:0000256" key="10">
    <source>
        <dbReference type="ARBA" id="ARBA00023268"/>
    </source>
</evidence>
<dbReference type="PANTHER" id="PTHR10953:SF102">
    <property type="entry name" value="ADENYLYLTRANSFERASE AND SULFURTRANSFERASE MOCS3"/>
    <property type="match status" value="1"/>
</dbReference>
<dbReference type="InterPro" id="IPR028885">
    <property type="entry name" value="MOCS3/Uba4"/>
</dbReference>
<evidence type="ECO:0000256" key="12">
    <source>
        <dbReference type="SAM" id="Coils"/>
    </source>
</evidence>
<feature type="binding site" evidence="11">
    <location>
        <position position="298"/>
    </location>
    <ligand>
        <name>Zn(2+)</name>
        <dbReference type="ChEBI" id="CHEBI:29105"/>
    </ligand>
</feature>
<organism evidence="14">
    <name type="scientific">Anopheles triannulatus</name>
    <dbReference type="NCBI Taxonomy" id="58253"/>
    <lineage>
        <taxon>Eukaryota</taxon>
        <taxon>Metazoa</taxon>
        <taxon>Ecdysozoa</taxon>
        <taxon>Arthropoda</taxon>
        <taxon>Hexapoda</taxon>
        <taxon>Insecta</taxon>
        <taxon>Pterygota</taxon>
        <taxon>Neoptera</taxon>
        <taxon>Endopterygota</taxon>
        <taxon>Diptera</taxon>
        <taxon>Nematocera</taxon>
        <taxon>Culicoidea</taxon>
        <taxon>Culicidae</taxon>
        <taxon>Anophelinae</taxon>
        <taxon>Anopheles</taxon>
    </lineage>
</organism>
<dbReference type="UniPathway" id="UPA00988"/>
<evidence type="ECO:0000256" key="4">
    <source>
        <dbReference type="ARBA" id="ARBA00022694"/>
    </source>
</evidence>
<keyword evidence="12" id="KW-0175">Coiled coil</keyword>
<dbReference type="AlphaFoldDB" id="A0A2M4AHX4"/>
<keyword evidence="8 11" id="KW-0067">ATP-binding</keyword>
<evidence type="ECO:0000256" key="3">
    <source>
        <dbReference type="ARBA" id="ARBA00022679"/>
    </source>
</evidence>
<reference evidence="14" key="1">
    <citation type="submission" date="2018-01" db="EMBL/GenBank/DDBJ databases">
        <title>An insight into the sialome of Amazonian anophelines.</title>
        <authorList>
            <person name="Ribeiro J.M."/>
            <person name="Scarpassa V."/>
            <person name="Calvo E."/>
        </authorList>
    </citation>
    <scope>NUCLEOTIDE SEQUENCE</scope>
    <source>
        <tissue evidence="14">Salivary glands</tissue>
    </source>
</reference>
<comment type="function">
    <text evidence="11">Plays a central role in 2-thiolation of mcm(5)S(2)U at tRNA wobble positions of cytosolic tRNA(Lys), tRNA(Glu) and tRNA(Gln). Acts by mediating the C-terminal thiocarboxylation of the sulfur carrier URM1. Its N-terminus first activates URM1 as acyl-adenylate (-COAMP), then the persulfide sulfur on the catalytic cysteine is transferred to URM1 to form thiocarboxylation (-COSH) of its C-terminus. The reaction probably involves hydrogen sulfide that is generated from the persulfide intermediate and that acts as nucleophile towards URM1. Subsequently, a transient disulfide bond is formed. Does not use thiosulfate as sulfur donor; NFS1 probably acting as a sulfur donor for thiocarboxylation reactions.</text>
</comment>
<feature type="binding site" evidence="11">
    <location>
        <position position="301"/>
    </location>
    <ligand>
        <name>Zn(2+)</name>
        <dbReference type="ChEBI" id="CHEBI:29105"/>
    </ligand>
</feature>
<dbReference type="GO" id="GO:0002143">
    <property type="term" value="P:tRNA wobble position uridine thiolation"/>
    <property type="evidence" value="ECO:0007669"/>
    <property type="project" value="InterPro"/>
</dbReference>
<evidence type="ECO:0000256" key="9">
    <source>
        <dbReference type="ARBA" id="ARBA00023150"/>
    </source>
</evidence>
<sequence>MTGELPAPPTATTEDGDMEIELLENDIRRLRKQLQEKVQQLKALKKHFQKNCITKLNNDEIARYSRQIILSEIGVQGQLKLKKASVLVVGAGGLGCPSALYLAGSGIGRIGILDYDEVELTNLHRQLLHTEATVGLTKVASAQAALEQLNSQIEIVSHHTQLTSENALNLLAPYDVVVDATDNVATRYLLNDACVMLGKPLVSGSALQLEGQLTVYNHRGGPCYRCLYPTPPPPAAVTNCGDGGVLGAITGVIGALQALETIKIVLANDGVLSGRLLLFDGQQSAFRNLKLRPRKPGCDVCSEKPTLTKLIDYEQFCGMKATDKDSALALLAPEERISVREYHDEWLMAGRKHLLIDVRSASQYEMCQLPGSPINIPIDDILHDRRTEEIVEKLLAAVAADEQAASPPPLYLVCRRGNDSQLAVRHLEPLFRARNLPAPRDLIGGLHAWTKTIDPAFPIY</sequence>
<dbReference type="InterPro" id="IPR035985">
    <property type="entry name" value="Ubiquitin-activating_enz"/>
</dbReference>
<dbReference type="Gene3D" id="3.40.250.10">
    <property type="entry name" value="Rhodanese-like domain"/>
    <property type="match status" value="1"/>
</dbReference>
<dbReference type="GO" id="GO:0042292">
    <property type="term" value="F:URM1 activating enzyme activity"/>
    <property type="evidence" value="ECO:0007669"/>
    <property type="project" value="TreeGrafter"/>
</dbReference>
<keyword evidence="4 11" id="KW-0819">tRNA processing</keyword>
<protein>
    <recommendedName>
        <fullName evidence="11">Adenylyltransferase and sulfurtransferase MOCS3 homolog</fullName>
    </recommendedName>
    <alternativeName>
        <fullName evidence="11">UBA4 homolog</fullName>
    </alternativeName>
    <alternativeName>
        <fullName evidence="11">Ubiquitin-like protein activator 4 homolog</fullName>
    </alternativeName>
    <domain>
        <recommendedName>
            <fullName evidence="11">Adenylyltransferase</fullName>
            <ecNumber evidence="11">2.7.7.-</ecNumber>
        </recommendedName>
    </domain>
    <domain>
        <recommendedName>
            <fullName evidence="11">Sulfurtransferase</fullName>
            <ecNumber evidence="11">2.8.1.-</ecNumber>
        </recommendedName>
    </domain>
</protein>
<dbReference type="SUPFAM" id="SSF69572">
    <property type="entry name" value="Activating enzymes of the ubiquitin-like proteins"/>
    <property type="match status" value="1"/>
</dbReference>
<dbReference type="CDD" id="cd00757">
    <property type="entry name" value="ThiF_MoeB_HesA_family"/>
    <property type="match status" value="1"/>
</dbReference>
<dbReference type="SMART" id="SM00450">
    <property type="entry name" value="RHOD"/>
    <property type="match status" value="1"/>
</dbReference>
<evidence type="ECO:0000256" key="5">
    <source>
        <dbReference type="ARBA" id="ARBA00022723"/>
    </source>
</evidence>
<dbReference type="EMBL" id="GGFK01006887">
    <property type="protein sequence ID" value="MBW40208.1"/>
    <property type="molecule type" value="Transcribed_RNA"/>
</dbReference>
<feature type="binding site" evidence="11">
    <location>
        <position position="226"/>
    </location>
    <ligand>
        <name>Zn(2+)</name>
        <dbReference type="ChEBI" id="CHEBI:29105"/>
    </ligand>
</feature>
<keyword evidence="3 11" id="KW-0808">Transferase</keyword>
<feature type="active site" description="Cysteine persulfide intermediate; for sulfurtransferase activity" evidence="11">
    <location>
        <position position="414"/>
    </location>
</feature>
<dbReference type="InterPro" id="IPR045886">
    <property type="entry name" value="ThiF/MoeB/HesA"/>
</dbReference>
<feature type="active site" description="Glycyl thioester intermediate; for adenylyltransferase activity" evidence="11">
    <location>
        <position position="240"/>
    </location>
</feature>
<evidence type="ECO:0000256" key="2">
    <source>
        <dbReference type="ARBA" id="ARBA00022490"/>
    </source>
</evidence>
<dbReference type="PANTHER" id="PTHR10953">
    <property type="entry name" value="UBIQUITIN-ACTIVATING ENZYME E1"/>
    <property type="match status" value="1"/>
</dbReference>
<feature type="binding site" evidence="11">
    <location>
        <position position="138"/>
    </location>
    <ligand>
        <name>ATP</name>
        <dbReference type="ChEBI" id="CHEBI:30616"/>
    </ligand>
</feature>
<dbReference type="GO" id="GO:0005524">
    <property type="term" value="F:ATP binding"/>
    <property type="evidence" value="ECO:0007669"/>
    <property type="project" value="UniProtKB-KW"/>
</dbReference>
<dbReference type="GO" id="GO:0004792">
    <property type="term" value="F:thiosulfate-cyanide sulfurtransferase activity"/>
    <property type="evidence" value="ECO:0007669"/>
    <property type="project" value="TreeGrafter"/>
</dbReference>
<evidence type="ECO:0000313" key="14">
    <source>
        <dbReference type="EMBL" id="MBW40208.1"/>
    </source>
</evidence>
<keyword evidence="10 11" id="KW-0511">Multifunctional enzyme</keyword>
<proteinExistence type="inferred from homology"/>
<dbReference type="GO" id="GO:0006777">
    <property type="term" value="P:Mo-molybdopterin cofactor biosynthetic process"/>
    <property type="evidence" value="ECO:0007669"/>
    <property type="project" value="UniProtKB-UniRule"/>
</dbReference>
<comment type="similarity">
    <text evidence="11">In the N-terminal section; belongs to the HesA/MoeB/ThiF family. UBA4 subfamily.</text>
</comment>
<dbReference type="EC" id="2.7.7.-" evidence="11"/>
<feature type="binding site" evidence="11">
    <location>
        <position position="114"/>
    </location>
    <ligand>
        <name>ATP</name>
        <dbReference type="ChEBI" id="CHEBI:30616"/>
    </ligand>
</feature>
<keyword evidence="7 11" id="KW-0862">Zinc</keyword>
<feature type="binding site" evidence="11">
    <location>
        <begin position="121"/>
        <end position="125"/>
    </location>
    <ligand>
        <name>ATP</name>
        <dbReference type="ChEBI" id="CHEBI:30616"/>
    </ligand>
</feature>
<dbReference type="InterPro" id="IPR000594">
    <property type="entry name" value="ThiF_NAD_FAD-bd"/>
</dbReference>
<dbReference type="HAMAP" id="MF_03049">
    <property type="entry name" value="MOCS3_Uba4"/>
    <property type="match status" value="1"/>
</dbReference>
<dbReference type="GO" id="GO:0032447">
    <property type="term" value="P:protein urmylation"/>
    <property type="evidence" value="ECO:0007669"/>
    <property type="project" value="TreeGrafter"/>
</dbReference>
<dbReference type="EC" id="2.8.1.-" evidence="11"/>
<evidence type="ECO:0000256" key="1">
    <source>
        <dbReference type="ARBA" id="ARBA00004514"/>
    </source>
</evidence>
<dbReference type="GO" id="GO:0005829">
    <property type="term" value="C:cytosol"/>
    <property type="evidence" value="ECO:0007669"/>
    <property type="project" value="UniProtKB-SubCell"/>
</dbReference>
<dbReference type="GO" id="GO:0070566">
    <property type="term" value="F:adenylyltransferase activity"/>
    <property type="evidence" value="ECO:0007669"/>
    <property type="project" value="InterPro"/>
</dbReference>
<feature type="coiled-coil region" evidence="12">
    <location>
        <begin position="13"/>
        <end position="51"/>
    </location>
</feature>
<dbReference type="NCBIfam" id="NF004281">
    <property type="entry name" value="PRK05690.1"/>
    <property type="match status" value="1"/>
</dbReference>
<dbReference type="Gene3D" id="3.40.50.720">
    <property type="entry name" value="NAD(P)-binding Rossmann-like Domain"/>
    <property type="match status" value="1"/>
</dbReference>
<evidence type="ECO:0000256" key="11">
    <source>
        <dbReference type="HAMAP-Rule" id="MF_03049"/>
    </source>
</evidence>
<keyword evidence="6 11" id="KW-0547">Nucleotide-binding</keyword>
<dbReference type="PROSITE" id="PS50206">
    <property type="entry name" value="RHODANESE_3"/>
    <property type="match status" value="1"/>
</dbReference>
<dbReference type="GO" id="GO:0046872">
    <property type="term" value="F:metal ion binding"/>
    <property type="evidence" value="ECO:0007669"/>
    <property type="project" value="UniProtKB-KW"/>
</dbReference>
<dbReference type="Pfam" id="PF00899">
    <property type="entry name" value="ThiF"/>
    <property type="match status" value="1"/>
</dbReference>
<dbReference type="Pfam" id="PF00581">
    <property type="entry name" value="Rhodanese"/>
    <property type="match status" value="1"/>
</dbReference>
<dbReference type="FunFam" id="3.40.50.720:FF:000206">
    <property type="entry name" value="Adenylyltransferase and sulfurtransferase MOCS3"/>
    <property type="match status" value="1"/>
</dbReference>
<name>A0A2M4AHX4_9DIPT</name>
<keyword evidence="2 11" id="KW-0963">Cytoplasm</keyword>
<evidence type="ECO:0000256" key="8">
    <source>
        <dbReference type="ARBA" id="ARBA00022840"/>
    </source>
</evidence>
<comment type="subcellular location">
    <subcellularLocation>
        <location evidence="1">Cytoplasm</location>
        <location evidence="1">Cytosol</location>
    </subcellularLocation>
</comment>
<feature type="binding site" evidence="11">
    <location>
        <position position="93"/>
    </location>
    <ligand>
        <name>ATP</name>
        <dbReference type="ChEBI" id="CHEBI:30616"/>
    </ligand>
</feature>
<comment type="cofactor">
    <cofactor evidence="11">
        <name>Zn(2+)</name>
        <dbReference type="ChEBI" id="CHEBI:29105"/>
    </cofactor>
    <text evidence="11">Binds 1 zinc ion per subunit.</text>
</comment>
<feature type="domain" description="Rhodanese" evidence="13">
    <location>
        <begin position="349"/>
        <end position="458"/>
    </location>
</feature>
<feature type="binding site" evidence="11">
    <location>
        <begin position="182"/>
        <end position="183"/>
    </location>
    <ligand>
        <name>ATP</name>
        <dbReference type="ChEBI" id="CHEBI:30616"/>
    </ligand>
</feature>
<dbReference type="FunFam" id="3.40.250.10:FF:000014">
    <property type="entry name" value="Adenylyltransferase and sulfurtransferase MOCS3"/>
    <property type="match status" value="1"/>
</dbReference>
<evidence type="ECO:0000256" key="7">
    <source>
        <dbReference type="ARBA" id="ARBA00022833"/>
    </source>
</evidence>